<evidence type="ECO:0000313" key="3">
    <source>
        <dbReference type="EMBL" id="QKX49551.1"/>
    </source>
</evidence>
<proteinExistence type="predicted"/>
<feature type="domain" description="Glycosyltransferase subfamily 4-like N-terminal" evidence="2">
    <location>
        <begin position="15"/>
        <end position="173"/>
    </location>
</feature>
<dbReference type="GO" id="GO:0016758">
    <property type="term" value="F:hexosyltransferase activity"/>
    <property type="evidence" value="ECO:0007669"/>
    <property type="project" value="TreeGrafter"/>
</dbReference>
<dbReference type="InterPro" id="IPR050194">
    <property type="entry name" value="Glycosyltransferase_grp1"/>
</dbReference>
<protein>
    <submittedName>
        <fullName evidence="3">Glycosyltransferase family 1 protein</fullName>
    </submittedName>
</protein>
<feature type="domain" description="Glycosyl transferase family 1" evidence="1">
    <location>
        <begin position="182"/>
        <end position="341"/>
    </location>
</feature>
<dbReference type="EMBL" id="CP051177">
    <property type="protein sequence ID" value="QKX49551.1"/>
    <property type="molecule type" value="Genomic_DNA"/>
</dbReference>
<dbReference type="Pfam" id="PF00534">
    <property type="entry name" value="Glycos_transf_1"/>
    <property type="match status" value="1"/>
</dbReference>
<accession>A0A7H8Q7Q4</accession>
<dbReference type="CDD" id="cd03812">
    <property type="entry name" value="GT4_CapH-like"/>
    <property type="match status" value="1"/>
</dbReference>
<reference evidence="4" key="1">
    <citation type="submission" date="2020-06" db="EMBL/GenBank/DDBJ databases">
        <title>Isolation of Planomicrobium glaciei.</title>
        <authorList>
            <person name="Malisova L."/>
            <person name="Safrankova R."/>
            <person name="Jakubu V."/>
            <person name="Spanelova P."/>
        </authorList>
    </citation>
    <scope>NUCLEOTIDE SEQUENCE [LARGE SCALE GENOMIC DNA]</scope>
    <source>
        <strain evidence="4">NRL-ATB46093</strain>
    </source>
</reference>
<dbReference type="RefSeq" id="WP_176294014.1">
    <property type="nucleotide sequence ID" value="NZ_CP051177.1"/>
</dbReference>
<organism evidence="3 4">
    <name type="scientific">Planococcus glaciei</name>
    <dbReference type="NCBI Taxonomy" id="459472"/>
    <lineage>
        <taxon>Bacteria</taxon>
        <taxon>Bacillati</taxon>
        <taxon>Bacillota</taxon>
        <taxon>Bacilli</taxon>
        <taxon>Bacillales</taxon>
        <taxon>Caryophanaceae</taxon>
        <taxon>Planococcus</taxon>
    </lineage>
</organism>
<dbReference type="AlphaFoldDB" id="A0A7H8Q7Q4"/>
<dbReference type="InterPro" id="IPR028098">
    <property type="entry name" value="Glyco_trans_4-like_N"/>
</dbReference>
<keyword evidence="3" id="KW-0808">Transferase</keyword>
<name>A0A7H8Q7Q4_9BACL</name>
<evidence type="ECO:0000313" key="4">
    <source>
        <dbReference type="Proteomes" id="UP000509222"/>
    </source>
</evidence>
<dbReference type="PANTHER" id="PTHR45947">
    <property type="entry name" value="SULFOQUINOVOSYL TRANSFERASE SQD2"/>
    <property type="match status" value="1"/>
</dbReference>
<dbReference type="InterPro" id="IPR001296">
    <property type="entry name" value="Glyco_trans_1"/>
</dbReference>
<evidence type="ECO:0000259" key="1">
    <source>
        <dbReference type="Pfam" id="PF00534"/>
    </source>
</evidence>
<dbReference type="Proteomes" id="UP000509222">
    <property type="component" value="Chromosome"/>
</dbReference>
<keyword evidence="4" id="KW-1185">Reference proteome</keyword>
<dbReference type="SUPFAM" id="SSF53756">
    <property type="entry name" value="UDP-Glycosyltransferase/glycogen phosphorylase"/>
    <property type="match status" value="1"/>
</dbReference>
<dbReference type="Pfam" id="PF13439">
    <property type="entry name" value="Glyco_transf_4"/>
    <property type="match status" value="1"/>
</dbReference>
<evidence type="ECO:0000259" key="2">
    <source>
        <dbReference type="Pfam" id="PF13439"/>
    </source>
</evidence>
<dbReference type="PANTHER" id="PTHR45947:SF3">
    <property type="entry name" value="SULFOQUINOVOSYL TRANSFERASE SQD2"/>
    <property type="match status" value="1"/>
</dbReference>
<dbReference type="Gene3D" id="3.40.50.2000">
    <property type="entry name" value="Glycogen Phosphorylase B"/>
    <property type="match status" value="2"/>
</dbReference>
<sequence length="369" mass="43033">MKPIRILQVLASLDIGGAEMMIMNIYRNIDKSKIQFDFVVNDQIQQYAFESEIESMGGRIYRIPRYKITNYLAYKKVWEDLLLEHPEWQVIHGHHTSPAFIYLPIAKRLKRNTIAHSHTAGSGESFKSKLKILTRYPIRHMADYLFSCSALAGEWMFGKKKKIYVLNNAIDTNKFLFSTSSREEKRLELQLENKFVIGHVGRMYPEKNHFFLIDIFDSIYKQNNNTVLLLIGDGKLRSQLEKKVMELNLSENVIFTGIRNDIPELMQAMDLFLFPSLYEGLPVTLIEAQASGLPCVVSNTVTEETKITNHVDFLSLDSSPSFWAKHSLKYVKNFKRENKYKEICNANYDVKENIKWLENFYMKNFNPLL</sequence>
<gene>
    <name evidence="3" type="ORF">HF394_02560</name>
</gene>